<organism evidence="1 2">
    <name type="scientific">Zasmidium cellare</name>
    <name type="common">Wine cellar mold</name>
    <name type="synonym">Racodium cellare</name>
    <dbReference type="NCBI Taxonomy" id="395010"/>
    <lineage>
        <taxon>Eukaryota</taxon>
        <taxon>Fungi</taxon>
        <taxon>Dikarya</taxon>
        <taxon>Ascomycota</taxon>
        <taxon>Pezizomycotina</taxon>
        <taxon>Dothideomycetes</taxon>
        <taxon>Dothideomycetidae</taxon>
        <taxon>Mycosphaerellales</taxon>
        <taxon>Mycosphaerellaceae</taxon>
        <taxon>Zasmidium</taxon>
    </lineage>
</organism>
<dbReference type="EMBL" id="JAXOVC010000001">
    <property type="protein sequence ID" value="KAK4508730.1"/>
    <property type="molecule type" value="Genomic_DNA"/>
</dbReference>
<evidence type="ECO:0000313" key="1">
    <source>
        <dbReference type="EMBL" id="KAK4508730.1"/>
    </source>
</evidence>
<comment type="caution">
    <text evidence="1">The sequence shown here is derived from an EMBL/GenBank/DDBJ whole genome shotgun (WGS) entry which is preliminary data.</text>
</comment>
<keyword evidence="2" id="KW-1185">Reference proteome</keyword>
<accession>A0ABR0F4V7</accession>
<protein>
    <submittedName>
        <fullName evidence="1">Uncharacterized protein</fullName>
    </submittedName>
</protein>
<proteinExistence type="predicted"/>
<reference evidence="1 2" key="1">
    <citation type="journal article" date="2023" name="G3 (Bethesda)">
        <title>A chromosome-level genome assembly of Zasmidium syzygii isolated from banana leaves.</title>
        <authorList>
            <person name="van Westerhoven A.C."/>
            <person name="Mehrabi R."/>
            <person name="Talebi R."/>
            <person name="Steentjes M.B.F."/>
            <person name="Corcolon B."/>
            <person name="Chong P.A."/>
            <person name="Kema G.H.J."/>
            <person name="Seidl M.F."/>
        </authorList>
    </citation>
    <scope>NUCLEOTIDE SEQUENCE [LARGE SCALE GENOMIC DNA]</scope>
    <source>
        <strain evidence="1 2">P124</strain>
    </source>
</reference>
<name>A0ABR0F4V7_ZASCE</name>
<evidence type="ECO:0000313" key="2">
    <source>
        <dbReference type="Proteomes" id="UP001305779"/>
    </source>
</evidence>
<gene>
    <name evidence="1" type="ORF">PRZ48_002469</name>
</gene>
<dbReference type="Proteomes" id="UP001305779">
    <property type="component" value="Unassembled WGS sequence"/>
</dbReference>
<sequence length="89" mass="10411">MVRIFEKSGEEWARGEDAAGAVMHFAADERINGRTFCIVPRSMDPRGYYDLGDDDFREGEEVTKWQERCVRLMGHVQREMVMGVRKERL</sequence>